<dbReference type="SMART" id="SM00564">
    <property type="entry name" value="PQQ"/>
    <property type="match status" value="10"/>
</dbReference>
<feature type="signal peptide" evidence="1">
    <location>
        <begin position="1"/>
        <end position="26"/>
    </location>
</feature>
<evidence type="ECO:0000259" key="2">
    <source>
        <dbReference type="Pfam" id="PF13360"/>
    </source>
</evidence>
<evidence type="ECO:0000313" key="4">
    <source>
        <dbReference type="Proteomes" id="UP000645217"/>
    </source>
</evidence>
<reference evidence="3" key="2">
    <citation type="submission" date="2020-09" db="EMBL/GenBank/DDBJ databases">
        <authorList>
            <person name="Sun Q."/>
            <person name="Ohkuma M."/>
        </authorList>
    </citation>
    <scope>NUCLEOTIDE SEQUENCE</scope>
    <source>
        <strain evidence="3">JCM 13064</strain>
    </source>
</reference>
<dbReference type="InterPro" id="IPR015943">
    <property type="entry name" value="WD40/YVTN_repeat-like_dom_sf"/>
</dbReference>
<dbReference type="PANTHER" id="PTHR34512:SF30">
    <property type="entry name" value="OUTER MEMBRANE PROTEIN ASSEMBLY FACTOR BAMB"/>
    <property type="match status" value="1"/>
</dbReference>
<gene>
    <name evidence="3" type="ORF">GCM10007964_07670</name>
</gene>
<dbReference type="EMBL" id="BMNT01000003">
    <property type="protein sequence ID" value="GGK67051.1"/>
    <property type="molecule type" value="Genomic_DNA"/>
</dbReference>
<evidence type="ECO:0000313" key="3">
    <source>
        <dbReference type="EMBL" id="GGK67051.1"/>
    </source>
</evidence>
<protein>
    <recommendedName>
        <fullName evidence="2">Pyrrolo-quinoline quinone repeat domain-containing protein</fullName>
    </recommendedName>
</protein>
<feature type="domain" description="Pyrrolo-quinoline quinone repeat" evidence="2">
    <location>
        <begin position="698"/>
        <end position="846"/>
    </location>
</feature>
<dbReference type="InterPro" id="IPR011047">
    <property type="entry name" value="Quinoprotein_ADH-like_sf"/>
</dbReference>
<sequence>MLTVPGRHAATVLLTVVLVTCPAATADAPRLPFAPVEWRAVWSVPADAGTGEPSFEIPQYAVSDQAVAIATRQGAVQIRDPRTGALRRVIAAGPARTTPITGVWIAPDTLVVSRGAPNAAGQALDAHDLTTGATLWRRTIAVSGYGVGPADAGVYRGSRIMVTERGIVVFERPDEPFAIHALDLRTGATTARAMYQRGCDLRGAATARSVVLLGQCAGNRLRLASMDPRTLRPGWTRPLSSFSAPPGGDPAIRVTADAAGYVHASVGDDDFFYRADGHLLSTDPPAVAAMNPGRWSPPLFAASFSAAAGRREALPRDEWPLPAYLISLDSATGRLGGLPLATPSHRTSLIGTTRDMAFVHSDVPGDGRITAYKLIYGLSGGPARFGGVPASAWPDACALLTGRDLRVLADGYRAAPGADHPAGTTLPEPVKCDWIPPEDDGAVVSLTVEWASSSSAGARRLFTDEVGAIKESNAVDLTTESPGFLSYTVATTNGFYGATIINVGPVIVRLRSPSRQAIRRISPLLRDNLLARYQPGVRAAVPARADAWSHPTDAVVHAEPVVADGAVYATSGDGTVSALDAATGAVRWRFQTGGSLLFGHVVAAGTVFAANTSGRLVALDAATGRLRWSRRIDVQSDLVVAAGRLYVWTRKPPWSMRAEIVALNGASGRRLWAFRPRGDVLNPDPVPAGDAVHLGGDHGMVYALDSATGARKWRFQAGGERDHTYLVRAGGVVYAASTDGEVYALDAASGKVRWRSGIDGFVGFRPVLAHGTLYLGDKAGTTYALDAGSGTPLWSFRKAEGENPGYTWAAAVARALTYFGGADGRLYALDAVTGRARWSFPLGKGRTSGPVVTDRTVLVGDSEGTLHALDATTGTARWSYRTGGTVETRPVAAGGLVYVGSSNGNVYALPVAGDRD</sequence>
<dbReference type="AlphaFoldDB" id="A0A917QT06"/>
<feature type="domain" description="Pyrrolo-quinoline quinone repeat" evidence="2">
    <location>
        <begin position="547"/>
        <end position="632"/>
    </location>
</feature>
<evidence type="ECO:0000256" key="1">
    <source>
        <dbReference type="SAM" id="SignalP"/>
    </source>
</evidence>
<dbReference type="PANTHER" id="PTHR34512">
    <property type="entry name" value="CELL SURFACE PROTEIN"/>
    <property type="match status" value="1"/>
</dbReference>
<dbReference type="Gene3D" id="2.40.10.480">
    <property type="match status" value="1"/>
</dbReference>
<proteinExistence type="predicted"/>
<dbReference type="SUPFAM" id="SSF50998">
    <property type="entry name" value="Quinoprotein alcohol dehydrogenase-like"/>
    <property type="match status" value="2"/>
</dbReference>
<dbReference type="Gene3D" id="2.130.10.10">
    <property type="entry name" value="YVTN repeat-like/Quinoprotein amine dehydrogenase"/>
    <property type="match status" value="3"/>
</dbReference>
<dbReference type="InterPro" id="IPR002372">
    <property type="entry name" value="PQQ_rpt_dom"/>
</dbReference>
<dbReference type="SUPFAM" id="SSF69322">
    <property type="entry name" value="Tricorn protease domain 2"/>
    <property type="match status" value="1"/>
</dbReference>
<reference evidence="3" key="1">
    <citation type="journal article" date="2014" name="Int. J. Syst. Evol. Microbiol.">
        <title>Complete genome sequence of Corynebacterium casei LMG S-19264T (=DSM 44701T), isolated from a smear-ripened cheese.</title>
        <authorList>
            <consortium name="US DOE Joint Genome Institute (JGI-PGF)"/>
            <person name="Walter F."/>
            <person name="Albersmeier A."/>
            <person name="Kalinowski J."/>
            <person name="Ruckert C."/>
        </authorList>
    </citation>
    <scope>NUCLEOTIDE SEQUENCE</scope>
    <source>
        <strain evidence="3">JCM 13064</strain>
    </source>
</reference>
<dbReference type="Proteomes" id="UP000645217">
    <property type="component" value="Unassembled WGS sequence"/>
</dbReference>
<keyword evidence="4" id="KW-1185">Reference proteome</keyword>
<comment type="caution">
    <text evidence="3">The sequence shown here is derived from an EMBL/GenBank/DDBJ whole genome shotgun (WGS) entry which is preliminary data.</text>
</comment>
<keyword evidence="1" id="KW-0732">Signal</keyword>
<organism evidence="3 4">
    <name type="scientific">Sphaerisporangium melleum</name>
    <dbReference type="NCBI Taxonomy" id="321316"/>
    <lineage>
        <taxon>Bacteria</taxon>
        <taxon>Bacillati</taxon>
        <taxon>Actinomycetota</taxon>
        <taxon>Actinomycetes</taxon>
        <taxon>Streptosporangiales</taxon>
        <taxon>Streptosporangiaceae</taxon>
        <taxon>Sphaerisporangium</taxon>
    </lineage>
</organism>
<dbReference type="Pfam" id="PF13360">
    <property type="entry name" value="PQQ_2"/>
    <property type="match status" value="2"/>
</dbReference>
<name>A0A917QT06_9ACTN</name>
<dbReference type="InterPro" id="IPR018391">
    <property type="entry name" value="PQQ_b-propeller_rpt"/>
</dbReference>
<accession>A0A917QT06</accession>
<feature type="chain" id="PRO_5039094360" description="Pyrrolo-quinoline quinone repeat domain-containing protein" evidence="1">
    <location>
        <begin position="27"/>
        <end position="916"/>
    </location>
</feature>